<protein>
    <submittedName>
        <fullName evidence="2">HesB/YadR/YfhF family protein</fullName>
    </submittedName>
</protein>
<accession>A0AAJ2KV53</accession>
<proteinExistence type="inferred from homology"/>
<name>A0AAJ2KV53_ALKPS</name>
<dbReference type="AlphaFoldDB" id="A0AAJ2KV53"/>
<evidence type="ECO:0000313" key="2">
    <source>
        <dbReference type="EMBL" id="MDV2885107.1"/>
    </source>
</evidence>
<dbReference type="RefSeq" id="WP_012959216.1">
    <property type="nucleotide sequence ID" value="NZ_CP117835.1"/>
</dbReference>
<dbReference type="InterPro" id="IPR035903">
    <property type="entry name" value="HesB-like_dom_sf"/>
</dbReference>
<sequence>MDIQITKPALAWFKEEFQLQGEGEYIRFFARYGGCGNIQSGFSLGISQDPPVKIGTKAEVDGIIFYIEEKDLWYFKNLDLKVKYSRKFDEIEFVYEEQT</sequence>
<comment type="caution">
    <text evidence="2">The sequence shown here is derived from an EMBL/GenBank/DDBJ whole genome shotgun (WGS) entry which is preliminary data.</text>
</comment>
<dbReference type="Proteomes" id="UP001285636">
    <property type="component" value="Unassembled WGS sequence"/>
</dbReference>
<dbReference type="Gene3D" id="2.60.300.12">
    <property type="entry name" value="HesB-like domain"/>
    <property type="match status" value="1"/>
</dbReference>
<comment type="similarity">
    <text evidence="1">Belongs to the HesB/IscA family.</text>
</comment>
<gene>
    <name evidence="2" type="ORF">RYX45_07930</name>
</gene>
<organism evidence="2 3">
    <name type="scientific">Alkalihalophilus pseudofirmus</name>
    <name type="common">Bacillus pseudofirmus</name>
    <dbReference type="NCBI Taxonomy" id="79885"/>
    <lineage>
        <taxon>Bacteria</taxon>
        <taxon>Bacillati</taxon>
        <taxon>Bacillota</taxon>
        <taxon>Bacilli</taxon>
        <taxon>Bacillales</taxon>
        <taxon>Bacillaceae</taxon>
        <taxon>Alkalihalophilus</taxon>
    </lineage>
</organism>
<dbReference type="PIRSF" id="PIRSF034852">
    <property type="entry name" value="UCP034852"/>
    <property type="match status" value="1"/>
</dbReference>
<reference evidence="2" key="1">
    <citation type="submission" date="2023-10" db="EMBL/GenBank/DDBJ databases">
        <title>Screening of Alkalihalophilus pseudofirmusBZ-TG-HK211 and Its Alleviation of Salt Stress on Rapeseed Growth.</title>
        <authorList>
            <person name="Zhao B."/>
            <person name="Guo T."/>
        </authorList>
    </citation>
    <scope>NUCLEOTIDE SEQUENCE</scope>
    <source>
        <strain evidence="2">BZ-TG-HK211</strain>
    </source>
</reference>
<dbReference type="InterPro" id="IPR008326">
    <property type="entry name" value="PdhI-like"/>
</dbReference>
<dbReference type="EMBL" id="JAWJAY010000001">
    <property type="protein sequence ID" value="MDV2885107.1"/>
    <property type="molecule type" value="Genomic_DNA"/>
</dbReference>
<evidence type="ECO:0000313" key="3">
    <source>
        <dbReference type="Proteomes" id="UP001285636"/>
    </source>
</evidence>
<dbReference type="SUPFAM" id="SSF89360">
    <property type="entry name" value="HesB-like domain"/>
    <property type="match status" value="1"/>
</dbReference>
<evidence type="ECO:0000256" key="1">
    <source>
        <dbReference type="ARBA" id="ARBA00006718"/>
    </source>
</evidence>